<proteinExistence type="inferred from homology"/>
<dbReference type="Proteomes" id="UP001353858">
    <property type="component" value="Unassembled WGS sequence"/>
</dbReference>
<evidence type="ECO:0000313" key="9">
    <source>
        <dbReference type="EMBL" id="KAK4882022.1"/>
    </source>
</evidence>
<keyword evidence="5" id="KW-0808">Transferase</keyword>
<keyword evidence="6" id="KW-0663">Pyridoxal phosphate</keyword>
<dbReference type="InterPro" id="IPR004839">
    <property type="entry name" value="Aminotransferase_I/II_large"/>
</dbReference>
<dbReference type="InterPro" id="IPR051326">
    <property type="entry name" value="Kynurenine-oxoglutarate_AT"/>
</dbReference>
<protein>
    <recommendedName>
        <fullName evidence="8">Aminotransferase class I/classII large domain-containing protein</fullName>
    </recommendedName>
</protein>
<evidence type="ECO:0000256" key="2">
    <source>
        <dbReference type="ARBA" id="ARBA00007441"/>
    </source>
</evidence>
<dbReference type="CDD" id="cd00609">
    <property type="entry name" value="AAT_like"/>
    <property type="match status" value="1"/>
</dbReference>
<dbReference type="GO" id="GO:0016212">
    <property type="term" value="F:kynurenine-oxoglutarate transaminase activity"/>
    <property type="evidence" value="ECO:0007669"/>
    <property type="project" value="TreeGrafter"/>
</dbReference>
<evidence type="ECO:0000256" key="6">
    <source>
        <dbReference type="ARBA" id="ARBA00022898"/>
    </source>
</evidence>
<evidence type="ECO:0000256" key="7">
    <source>
        <dbReference type="ARBA" id="ARBA00024016"/>
    </source>
</evidence>
<comment type="subunit">
    <text evidence="3">Homodimer.</text>
</comment>
<evidence type="ECO:0000256" key="3">
    <source>
        <dbReference type="ARBA" id="ARBA00011738"/>
    </source>
</evidence>
<dbReference type="EMBL" id="JARPUR010000002">
    <property type="protein sequence ID" value="KAK4882022.1"/>
    <property type="molecule type" value="Genomic_DNA"/>
</dbReference>
<dbReference type="SUPFAM" id="SSF53383">
    <property type="entry name" value="PLP-dependent transferases"/>
    <property type="match status" value="1"/>
</dbReference>
<reference evidence="10" key="1">
    <citation type="submission" date="2023-01" db="EMBL/GenBank/DDBJ databases">
        <title>Key to firefly adult light organ development and bioluminescence: homeobox transcription factors regulate luciferase expression and transportation to peroxisome.</title>
        <authorList>
            <person name="Fu X."/>
        </authorList>
    </citation>
    <scope>NUCLEOTIDE SEQUENCE [LARGE SCALE GENOMIC DNA]</scope>
</reference>
<evidence type="ECO:0000256" key="1">
    <source>
        <dbReference type="ARBA" id="ARBA00001933"/>
    </source>
</evidence>
<dbReference type="Gene3D" id="3.40.640.10">
    <property type="entry name" value="Type I PLP-dependent aspartate aminotransferase-like (Major domain)"/>
    <property type="match status" value="1"/>
</dbReference>
<name>A0AAN7Q128_9COLE</name>
<comment type="caution">
    <text evidence="9">The sequence shown here is derived from an EMBL/GenBank/DDBJ whole genome shotgun (WGS) entry which is preliminary data.</text>
</comment>
<evidence type="ECO:0000256" key="4">
    <source>
        <dbReference type="ARBA" id="ARBA00022576"/>
    </source>
</evidence>
<keyword evidence="10" id="KW-1185">Reference proteome</keyword>
<feature type="domain" description="Aminotransferase class I/classII large" evidence="8">
    <location>
        <begin position="35"/>
        <end position="415"/>
    </location>
</feature>
<dbReference type="GO" id="GO:0030170">
    <property type="term" value="F:pyridoxal phosphate binding"/>
    <property type="evidence" value="ECO:0007669"/>
    <property type="project" value="InterPro"/>
</dbReference>
<comment type="cofactor">
    <cofactor evidence="1">
        <name>pyridoxal 5'-phosphate</name>
        <dbReference type="ChEBI" id="CHEBI:597326"/>
    </cofactor>
</comment>
<dbReference type="FunFam" id="3.40.640.10:FF:000024">
    <property type="entry name" value="Kynurenine--oxoglutarate transaminase 3"/>
    <property type="match status" value="1"/>
</dbReference>
<dbReference type="GO" id="GO:0005739">
    <property type="term" value="C:mitochondrion"/>
    <property type="evidence" value="ECO:0007669"/>
    <property type="project" value="TreeGrafter"/>
</dbReference>
<accession>A0AAN7Q128</accession>
<evidence type="ECO:0000259" key="8">
    <source>
        <dbReference type="Pfam" id="PF00155"/>
    </source>
</evidence>
<dbReference type="InterPro" id="IPR015422">
    <property type="entry name" value="PyrdxlP-dep_Trfase_small"/>
</dbReference>
<keyword evidence="4" id="KW-0032">Aminotransferase</keyword>
<evidence type="ECO:0000313" key="10">
    <source>
        <dbReference type="Proteomes" id="UP001353858"/>
    </source>
</evidence>
<dbReference type="AlphaFoldDB" id="A0AAN7Q128"/>
<comment type="similarity">
    <text evidence="2">Belongs to the class-I pyridoxal-phosphate-dependent aminotransferase family.</text>
</comment>
<dbReference type="Pfam" id="PF00155">
    <property type="entry name" value="Aminotran_1_2"/>
    <property type="match status" value="1"/>
</dbReference>
<dbReference type="InterPro" id="IPR015421">
    <property type="entry name" value="PyrdxlP-dep_Trfase_major"/>
</dbReference>
<evidence type="ECO:0000256" key="5">
    <source>
        <dbReference type="ARBA" id="ARBA00022679"/>
    </source>
</evidence>
<gene>
    <name evidence="9" type="ORF">RN001_005341</name>
</gene>
<dbReference type="PANTHER" id="PTHR43807:SF20">
    <property type="entry name" value="FI04487P"/>
    <property type="match status" value="1"/>
</dbReference>
<comment type="pathway">
    <text evidence="7">Amino-acid degradation; L-kynurenine degradation; kynurenate from L-kynurenine: step 1/2.</text>
</comment>
<dbReference type="InterPro" id="IPR015424">
    <property type="entry name" value="PyrdxlP-dep_Trfase"/>
</dbReference>
<dbReference type="FunFam" id="3.90.1150.10:FF:000021">
    <property type="entry name" value="Kynurenine--oxoglutarate transaminase 3"/>
    <property type="match status" value="1"/>
</dbReference>
<dbReference type="Gene3D" id="3.90.1150.10">
    <property type="entry name" value="Aspartate Aminotransferase, domain 1"/>
    <property type="match status" value="1"/>
</dbReference>
<sequence>MEDAKIFEKFQLSSRYTEEPNVWDEYVSLTKEYNPISLGQGFPDFLPSSSIIDYFVNTIQCEDESVHQYTRRSGHPRLVKALAEFYSVLMKQTINSYHDIVICSGGCATLHSVITGIVQEGNQVIVIEPSFDCYTKMVHAAGGTVKYIALQLKQTNDVVSAADWTLDFNELQNAFNEKTKAIILNTPHNPFGKVFSVEELLEISNLCKKWNVLCISDEVYEWLVYEPKEHIRIASLPGMWERCITVGSAGKTFCVTGWKVGWAIGPAHLIKKLQVELAFSSNTLQQEAVAIAFEKEIKNMNSNESYFKNLKSILQSKKHYTVQFLKDVGMKPIIPDGGIFVVADWTPLEIKIDLSSEKDVYKDFRFTKWFSKNVGVLGIPVSMFYSNQSKNLGENFVRFCFIKKNEKLENAAEALKKWISMK</sequence>
<organism evidence="9 10">
    <name type="scientific">Aquatica leii</name>
    <dbReference type="NCBI Taxonomy" id="1421715"/>
    <lineage>
        <taxon>Eukaryota</taxon>
        <taxon>Metazoa</taxon>
        <taxon>Ecdysozoa</taxon>
        <taxon>Arthropoda</taxon>
        <taxon>Hexapoda</taxon>
        <taxon>Insecta</taxon>
        <taxon>Pterygota</taxon>
        <taxon>Neoptera</taxon>
        <taxon>Endopterygota</taxon>
        <taxon>Coleoptera</taxon>
        <taxon>Polyphaga</taxon>
        <taxon>Elateriformia</taxon>
        <taxon>Elateroidea</taxon>
        <taxon>Lampyridae</taxon>
        <taxon>Luciolinae</taxon>
        <taxon>Aquatica</taxon>
    </lineage>
</organism>
<dbReference type="GO" id="GO:0070189">
    <property type="term" value="P:kynurenine metabolic process"/>
    <property type="evidence" value="ECO:0007669"/>
    <property type="project" value="UniProtKB-ARBA"/>
</dbReference>
<dbReference type="PANTHER" id="PTHR43807">
    <property type="entry name" value="FI04487P"/>
    <property type="match status" value="1"/>
</dbReference>